<dbReference type="Gene3D" id="3.40.50.1000">
    <property type="entry name" value="HAD superfamily/HAD-like"/>
    <property type="match status" value="1"/>
</dbReference>
<dbReference type="InterPro" id="IPR023198">
    <property type="entry name" value="PGP-like_dom2"/>
</dbReference>
<dbReference type="GO" id="GO:0008967">
    <property type="term" value="F:phosphoglycolate phosphatase activity"/>
    <property type="evidence" value="ECO:0007669"/>
    <property type="project" value="UniProtKB-EC"/>
</dbReference>
<proteinExistence type="inferred from homology"/>
<evidence type="ECO:0000256" key="3">
    <source>
        <dbReference type="ARBA" id="ARBA00006171"/>
    </source>
</evidence>
<dbReference type="InterPro" id="IPR023214">
    <property type="entry name" value="HAD_sf"/>
</dbReference>
<dbReference type="InterPro" id="IPR041492">
    <property type="entry name" value="HAD_2"/>
</dbReference>
<accession>A0A1G1THD3</accession>
<dbReference type="InterPro" id="IPR036412">
    <property type="entry name" value="HAD-like_sf"/>
</dbReference>
<dbReference type="Pfam" id="PF13419">
    <property type="entry name" value="HAD_2"/>
    <property type="match status" value="1"/>
</dbReference>
<dbReference type="AlphaFoldDB" id="A0A1G1THD3"/>
<comment type="catalytic activity">
    <reaction evidence="1">
        <text>2-phosphoglycolate + H2O = glycolate + phosphate</text>
        <dbReference type="Rhea" id="RHEA:14369"/>
        <dbReference type="ChEBI" id="CHEBI:15377"/>
        <dbReference type="ChEBI" id="CHEBI:29805"/>
        <dbReference type="ChEBI" id="CHEBI:43474"/>
        <dbReference type="ChEBI" id="CHEBI:58033"/>
        <dbReference type="EC" id="3.1.3.18"/>
    </reaction>
</comment>
<dbReference type="Proteomes" id="UP000177506">
    <property type="component" value="Unassembled WGS sequence"/>
</dbReference>
<dbReference type="GO" id="GO:0006281">
    <property type="term" value="P:DNA repair"/>
    <property type="evidence" value="ECO:0007669"/>
    <property type="project" value="TreeGrafter"/>
</dbReference>
<dbReference type="Gene3D" id="1.10.150.240">
    <property type="entry name" value="Putative phosphatase, domain 2"/>
    <property type="match status" value="1"/>
</dbReference>
<protein>
    <recommendedName>
        <fullName evidence="4">phosphoglycolate phosphatase</fullName>
        <ecNumber evidence="4">3.1.3.18</ecNumber>
    </recommendedName>
</protein>
<dbReference type="EC" id="3.1.3.18" evidence="4"/>
<keyword evidence="6" id="KW-1185">Reference proteome</keyword>
<organism evidence="5 6">
    <name type="scientific">Hymenobacter coccineus</name>
    <dbReference type="NCBI Taxonomy" id="1908235"/>
    <lineage>
        <taxon>Bacteria</taxon>
        <taxon>Pseudomonadati</taxon>
        <taxon>Bacteroidota</taxon>
        <taxon>Cytophagia</taxon>
        <taxon>Cytophagales</taxon>
        <taxon>Hymenobacteraceae</taxon>
        <taxon>Hymenobacter</taxon>
    </lineage>
</organism>
<evidence type="ECO:0000313" key="6">
    <source>
        <dbReference type="Proteomes" id="UP000177506"/>
    </source>
</evidence>
<dbReference type="PANTHER" id="PTHR43434">
    <property type="entry name" value="PHOSPHOGLYCOLATE PHOSPHATASE"/>
    <property type="match status" value="1"/>
</dbReference>
<comment type="pathway">
    <text evidence="2">Organic acid metabolism; glycolate biosynthesis; glycolate from 2-phosphoglycolate: step 1/1.</text>
</comment>
<sequence>MPYSTLLFDYDGTLCDTRQAIYHSLQQVFRLHRAPVPTTAALDEVVTLGLPTLEILNLLHPTGTDADVSAWVPAYRAIYAAEGEPLVQPFAGAPEVLAELQAAGYGLAYVSNKNIVTLGTSLDRLDLRRYASLIVGEGSFPGRALALKPAPDMFYEVVQPHFLGTPATNMLMIGDTPSDLLFARSAGVPSCWAAYGFGDAVTCMALGPQHHISDVRDVLDLVE</sequence>
<comment type="similarity">
    <text evidence="3">Belongs to the HAD-like hydrolase superfamily. CbbY/CbbZ/Gph/YieH family.</text>
</comment>
<evidence type="ECO:0000313" key="5">
    <source>
        <dbReference type="EMBL" id="OGX90292.1"/>
    </source>
</evidence>
<dbReference type="RefSeq" id="WP_070743247.1">
    <property type="nucleotide sequence ID" value="NZ_MDZA01000166.1"/>
</dbReference>
<reference evidence="5 6" key="1">
    <citation type="submission" date="2016-08" db="EMBL/GenBank/DDBJ databases">
        <title>Hymenobacter coccineus sp. nov., Hymenobacter lapidarius sp. nov. and Hymenobacter glacialis sp. nov., isolated from Antarctic soil.</title>
        <authorList>
            <person name="Sedlacek I."/>
            <person name="Kralova S."/>
            <person name="Kyrova K."/>
            <person name="Maslanova I."/>
            <person name="Stankova E."/>
            <person name="Vrbovska V."/>
            <person name="Nemec M."/>
            <person name="Bartak M."/>
            <person name="Svec P."/>
            <person name="Busse H.-J."/>
            <person name="Pantucek R."/>
        </authorList>
    </citation>
    <scope>NUCLEOTIDE SEQUENCE [LARGE SCALE GENOMIC DNA]</scope>
    <source>
        <strain evidence="5 6">CCM 8649</strain>
    </source>
</reference>
<evidence type="ECO:0000256" key="1">
    <source>
        <dbReference type="ARBA" id="ARBA00000830"/>
    </source>
</evidence>
<dbReference type="SFLD" id="SFLDS00003">
    <property type="entry name" value="Haloacid_Dehalogenase"/>
    <property type="match status" value="1"/>
</dbReference>
<evidence type="ECO:0000256" key="2">
    <source>
        <dbReference type="ARBA" id="ARBA00004818"/>
    </source>
</evidence>
<dbReference type="PANTHER" id="PTHR43434:SF1">
    <property type="entry name" value="PHOSPHOGLYCOLATE PHOSPHATASE"/>
    <property type="match status" value="1"/>
</dbReference>
<gene>
    <name evidence="5" type="ORF">BEN49_06960</name>
</gene>
<comment type="caution">
    <text evidence="5">The sequence shown here is derived from an EMBL/GenBank/DDBJ whole genome shotgun (WGS) entry which is preliminary data.</text>
</comment>
<dbReference type="SFLD" id="SFLDG01129">
    <property type="entry name" value="C1.5:_HAD__Beta-PGM__Phosphata"/>
    <property type="match status" value="1"/>
</dbReference>
<dbReference type="InterPro" id="IPR050155">
    <property type="entry name" value="HAD-like_hydrolase_sf"/>
</dbReference>
<dbReference type="EMBL" id="MDZA01000166">
    <property type="protein sequence ID" value="OGX90292.1"/>
    <property type="molecule type" value="Genomic_DNA"/>
</dbReference>
<name>A0A1G1THD3_9BACT</name>
<dbReference type="OrthoDB" id="9807630at2"/>
<dbReference type="SUPFAM" id="SSF56784">
    <property type="entry name" value="HAD-like"/>
    <property type="match status" value="1"/>
</dbReference>
<evidence type="ECO:0000256" key="4">
    <source>
        <dbReference type="ARBA" id="ARBA00013078"/>
    </source>
</evidence>